<feature type="domain" description="NIF system FeS cluster assembly NifU N-terminal" evidence="1">
    <location>
        <begin position="10"/>
        <end position="129"/>
    </location>
</feature>
<reference evidence="2" key="1">
    <citation type="submission" date="2021-04" db="EMBL/GenBank/DDBJ databases">
        <title>Sinoanaerobacter chloroacetimidivorans sp. nov., an obligate anaerobic bacterium isolated from anaerobic sludge.</title>
        <authorList>
            <person name="Bao Y."/>
        </authorList>
    </citation>
    <scope>NUCLEOTIDE SEQUENCE</scope>
    <source>
        <strain evidence="2">BAD-6</strain>
    </source>
</reference>
<dbReference type="Pfam" id="PF01592">
    <property type="entry name" value="NifU_N"/>
    <property type="match status" value="1"/>
</dbReference>
<gene>
    <name evidence="2" type="ORF">KCX82_11580</name>
</gene>
<comment type="caution">
    <text evidence="2">The sequence shown here is derived from an EMBL/GenBank/DDBJ whole genome shotgun (WGS) entry which is preliminary data.</text>
</comment>
<dbReference type="GO" id="GO:0016226">
    <property type="term" value="P:iron-sulfur cluster assembly"/>
    <property type="evidence" value="ECO:0007669"/>
    <property type="project" value="InterPro"/>
</dbReference>
<accession>A0A8J7W164</accession>
<dbReference type="Gene3D" id="3.90.1010.10">
    <property type="match status" value="1"/>
</dbReference>
<dbReference type="RefSeq" id="WP_227018645.1">
    <property type="nucleotide sequence ID" value="NZ_JAGSND010000007.1"/>
</dbReference>
<evidence type="ECO:0000313" key="2">
    <source>
        <dbReference type="EMBL" id="MBR0598521.1"/>
    </source>
</evidence>
<dbReference type="CDD" id="cd06664">
    <property type="entry name" value="IscU_like"/>
    <property type="match status" value="1"/>
</dbReference>
<dbReference type="Proteomes" id="UP000675664">
    <property type="component" value="Unassembled WGS sequence"/>
</dbReference>
<dbReference type="GO" id="GO:0051536">
    <property type="term" value="F:iron-sulfur cluster binding"/>
    <property type="evidence" value="ECO:0007669"/>
    <property type="project" value="InterPro"/>
</dbReference>
<dbReference type="PANTHER" id="PTHR10093">
    <property type="entry name" value="IRON-SULFUR CLUSTER ASSEMBLY ENZYME NIFU HOMOLOG"/>
    <property type="match status" value="1"/>
</dbReference>
<dbReference type="GO" id="GO:0005506">
    <property type="term" value="F:iron ion binding"/>
    <property type="evidence" value="ECO:0007669"/>
    <property type="project" value="InterPro"/>
</dbReference>
<dbReference type="InterPro" id="IPR002871">
    <property type="entry name" value="NIF_FeS_clus_asmbl_NifU_N"/>
</dbReference>
<sequence length="140" mass="15337">MYCETCGSGYTNDVMDHFQNPRNSGHLVDADGEGKTGDPECGDHIVISIKVRNQRIEDIRFLVYGCAAAIATTSMTTELAKGKTLTEALNITDDDVANALGGLPENKLHCSLLGPTALKNAIQNYYDRISDFKKCLMYQD</sequence>
<dbReference type="AlphaFoldDB" id="A0A8J7W164"/>
<keyword evidence="3" id="KW-1185">Reference proteome</keyword>
<proteinExistence type="predicted"/>
<name>A0A8J7W164_9FIRM</name>
<dbReference type="SUPFAM" id="SSF82649">
    <property type="entry name" value="SufE/NifU"/>
    <property type="match status" value="1"/>
</dbReference>
<protein>
    <submittedName>
        <fullName evidence="2">Iron-sulfur cluster assembly scaffold protein</fullName>
    </submittedName>
</protein>
<evidence type="ECO:0000313" key="3">
    <source>
        <dbReference type="Proteomes" id="UP000675664"/>
    </source>
</evidence>
<reference evidence="2" key="2">
    <citation type="submission" date="2021-04" db="EMBL/GenBank/DDBJ databases">
        <authorList>
            <person name="Liu J."/>
        </authorList>
    </citation>
    <scope>NUCLEOTIDE SEQUENCE</scope>
    <source>
        <strain evidence="2">BAD-6</strain>
    </source>
</reference>
<evidence type="ECO:0000259" key="1">
    <source>
        <dbReference type="Pfam" id="PF01592"/>
    </source>
</evidence>
<dbReference type="EMBL" id="JAGSND010000007">
    <property type="protein sequence ID" value="MBR0598521.1"/>
    <property type="molecule type" value="Genomic_DNA"/>
</dbReference>
<organism evidence="2 3">
    <name type="scientific">Sinanaerobacter chloroacetimidivorans</name>
    <dbReference type="NCBI Taxonomy" id="2818044"/>
    <lineage>
        <taxon>Bacteria</taxon>
        <taxon>Bacillati</taxon>
        <taxon>Bacillota</taxon>
        <taxon>Clostridia</taxon>
        <taxon>Peptostreptococcales</taxon>
        <taxon>Anaerovoracaceae</taxon>
        <taxon>Sinanaerobacter</taxon>
    </lineage>
</organism>